<name>A0A8S1NAB6_9CILI</name>
<sequence length="581" mass="70002">MDPKQTYLTCLISDKNKVIEKQVKKDFPAIQEELHKINKEAQWIMSDFNYHIRIDQTNLSSCSKLVAVQQNDVSMLLEDRIKLKQLQEKYDKLYIEFQQEKQNAEKYRKMQKNLESEFFHSSDLKKEIFTQKEQIKHLEEMNLLLQNELDENHKHYEDYKKNSQITIKILNNDLSNLNLKNQSLELEKQEQQKEISNQSQQINTLEKENSNLSENNKSQLLEKNKSLEIEKIYLSEQIKQLEIEKINISEKFKLQEIEKNNLSEKIKFLEKTKNQIFSQDQLFQLLDDFYNNDQCYQENDNKNRQVQFLDQMLQKKILDEQIIDHRETNTVNFQFRLQQISLNMEKFRESINNNIFYKPSYIERGEEQNLSKKAFEILKNGQTWLIEDNYTMLSIKMKNYQIPLNQEQKAIDIINNLLVVEGFMQLYKEDLKKITECQFKQKQFDLQFPKQFLIQDDQNQFYVCEQIVKDQANQIYEAFNKETEVSQYINSFILYFYYCLNKNCVITKYDLNQNQQNQNLILSNMIISSNYFKTLSLLDEGKKAVDEFKEKITQEQSKLEASNFWTKELQRAAQKQWYNKK</sequence>
<keyword evidence="3" id="KW-1185">Reference proteome</keyword>
<dbReference type="Proteomes" id="UP000692954">
    <property type="component" value="Unassembled WGS sequence"/>
</dbReference>
<keyword evidence="1" id="KW-0175">Coiled coil</keyword>
<feature type="coiled-coil region" evidence="1">
    <location>
        <begin position="160"/>
        <end position="279"/>
    </location>
</feature>
<protein>
    <submittedName>
        <fullName evidence="2">Uncharacterized protein</fullName>
    </submittedName>
</protein>
<proteinExistence type="predicted"/>
<dbReference type="AlphaFoldDB" id="A0A8S1NAB6"/>
<reference evidence="2" key="1">
    <citation type="submission" date="2021-01" db="EMBL/GenBank/DDBJ databases">
        <authorList>
            <consortium name="Genoscope - CEA"/>
            <person name="William W."/>
        </authorList>
    </citation>
    <scope>NUCLEOTIDE SEQUENCE</scope>
</reference>
<dbReference type="EMBL" id="CAJJDN010000049">
    <property type="protein sequence ID" value="CAD8085935.1"/>
    <property type="molecule type" value="Genomic_DNA"/>
</dbReference>
<evidence type="ECO:0000256" key="1">
    <source>
        <dbReference type="SAM" id="Coils"/>
    </source>
</evidence>
<comment type="caution">
    <text evidence="2">The sequence shown here is derived from an EMBL/GenBank/DDBJ whole genome shotgun (WGS) entry which is preliminary data.</text>
</comment>
<gene>
    <name evidence="2" type="ORF">PSON_ATCC_30995.1.T0490091</name>
</gene>
<accession>A0A8S1NAB6</accession>
<evidence type="ECO:0000313" key="3">
    <source>
        <dbReference type="Proteomes" id="UP000692954"/>
    </source>
</evidence>
<feature type="coiled-coil region" evidence="1">
    <location>
        <begin position="76"/>
        <end position="117"/>
    </location>
</feature>
<organism evidence="2 3">
    <name type="scientific">Paramecium sonneborni</name>
    <dbReference type="NCBI Taxonomy" id="65129"/>
    <lineage>
        <taxon>Eukaryota</taxon>
        <taxon>Sar</taxon>
        <taxon>Alveolata</taxon>
        <taxon>Ciliophora</taxon>
        <taxon>Intramacronucleata</taxon>
        <taxon>Oligohymenophorea</taxon>
        <taxon>Peniculida</taxon>
        <taxon>Parameciidae</taxon>
        <taxon>Paramecium</taxon>
    </lineage>
</organism>
<evidence type="ECO:0000313" key="2">
    <source>
        <dbReference type="EMBL" id="CAD8085935.1"/>
    </source>
</evidence>
<dbReference type="OrthoDB" id="321504at2759"/>